<comment type="caution">
    <text evidence="1">The sequence shown here is derived from an EMBL/GenBank/DDBJ whole genome shotgun (WGS) entry which is preliminary data.</text>
</comment>
<gene>
    <name evidence="1" type="ORF">AaE_011907</name>
</gene>
<name>A0A6A4ZMC7_APHAT</name>
<dbReference type="EMBL" id="VJMI01017663">
    <property type="protein sequence ID" value="KAF0712948.1"/>
    <property type="molecule type" value="Genomic_DNA"/>
</dbReference>
<evidence type="ECO:0000313" key="1">
    <source>
        <dbReference type="EMBL" id="KAF0712948.1"/>
    </source>
</evidence>
<dbReference type="AlphaFoldDB" id="A0A6A4ZMC7"/>
<proteinExistence type="predicted"/>
<organism evidence="1 2">
    <name type="scientific">Aphanomyces astaci</name>
    <name type="common">Crayfish plague agent</name>
    <dbReference type="NCBI Taxonomy" id="112090"/>
    <lineage>
        <taxon>Eukaryota</taxon>
        <taxon>Sar</taxon>
        <taxon>Stramenopiles</taxon>
        <taxon>Oomycota</taxon>
        <taxon>Saprolegniomycetes</taxon>
        <taxon>Saprolegniales</taxon>
        <taxon>Verrucalvaceae</taxon>
        <taxon>Aphanomyces</taxon>
    </lineage>
</organism>
<protein>
    <submittedName>
        <fullName evidence="1">Uncharacterized protein</fullName>
    </submittedName>
</protein>
<dbReference type="PANTHER" id="PTHR34615:SF1">
    <property type="entry name" value="PX DOMAIN-CONTAINING PROTEIN"/>
    <property type="match status" value="1"/>
</dbReference>
<dbReference type="PANTHER" id="PTHR34615">
    <property type="entry name" value="PX DOMAIN-CONTAINING PROTEIN"/>
    <property type="match status" value="1"/>
</dbReference>
<evidence type="ECO:0000313" key="2">
    <source>
        <dbReference type="Proteomes" id="UP000469452"/>
    </source>
</evidence>
<accession>A0A6A4ZMC7</accession>
<sequence>MPDVTFSLEQYSDADSKEKFRIVKADHQRLKRCLNIPERVVTAERTVYTGIEALYIVLRRFAVSDWWSDLMTMFAGRALPLNIYLRTLDIIYNKLHIPRFQPDSLQVGFL</sequence>
<dbReference type="Proteomes" id="UP000469452">
    <property type="component" value="Unassembled WGS sequence"/>
</dbReference>
<reference evidence="1 2" key="1">
    <citation type="submission" date="2019-06" db="EMBL/GenBank/DDBJ databases">
        <title>Genomics analysis of Aphanomyces spp. identifies a new class of oomycete effector associated with host adaptation.</title>
        <authorList>
            <person name="Gaulin E."/>
        </authorList>
    </citation>
    <scope>NUCLEOTIDE SEQUENCE [LARGE SCALE GENOMIC DNA]</scope>
    <source>
        <strain evidence="1 2">E</strain>
    </source>
</reference>